<proteinExistence type="predicted"/>
<protein>
    <submittedName>
        <fullName evidence="1">Uncharacterized protein</fullName>
    </submittedName>
</protein>
<comment type="caution">
    <text evidence="1">The sequence shown here is derived from an EMBL/GenBank/DDBJ whole genome shotgun (WGS) entry which is preliminary data.</text>
</comment>
<name>X1SF43_9ZZZZ</name>
<gene>
    <name evidence="1" type="ORF">S12H4_36492</name>
</gene>
<evidence type="ECO:0000313" key="1">
    <source>
        <dbReference type="EMBL" id="GAI91637.1"/>
    </source>
</evidence>
<dbReference type="AlphaFoldDB" id="X1SF43"/>
<reference evidence="1" key="1">
    <citation type="journal article" date="2014" name="Front. Microbiol.">
        <title>High frequency of phylogenetically diverse reductive dehalogenase-homologous genes in deep subseafloor sedimentary metagenomes.</title>
        <authorList>
            <person name="Kawai M."/>
            <person name="Futagami T."/>
            <person name="Toyoda A."/>
            <person name="Takaki Y."/>
            <person name="Nishi S."/>
            <person name="Hori S."/>
            <person name="Arai W."/>
            <person name="Tsubouchi T."/>
            <person name="Morono Y."/>
            <person name="Uchiyama I."/>
            <person name="Ito T."/>
            <person name="Fujiyama A."/>
            <person name="Inagaki F."/>
            <person name="Takami H."/>
        </authorList>
    </citation>
    <scope>NUCLEOTIDE SEQUENCE</scope>
    <source>
        <strain evidence="1">Expedition CK06-06</strain>
    </source>
</reference>
<dbReference type="EMBL" id="BARW01021758">
    <property type="protein sequence ID" value="GAI91637.1"/>
    <property type="molecule type" value="Genomic_DNA"/>
</dbReference>
<organism evidence="1">
    <name type="scientific">marine sediment metagenome</name>
    <dbReference type="NCBI Taxonomy" id="412755"/>
    <lineage>
        <taxon>unclassified sequences</taxon>
        <taxon>metagenomes</taxon>
        <taxon>ecological metagenomes</taxon>
    </lineage>
</organism>
<accession>X1SF43</accession>
<feature type="non-terminal residue" evidence="1">
    <location>
        <position position="1"/>
    </location>
</feature>
<sequence>RQVLKDIHEVEDETDKLEILDSFEAYVERSRQEELAEHFARLVLNYVIGPLLVEFAKSKMPGSMPISRPRAAPIKQ</sequence>